<feature type="non-terminal residue" evidence="1">
    <location>
        <position position="1"/>
    </location>
</feature>
<proteinExistence type="predicted"/>
<comment type="caution">
    <text evidence="1">The sequence shown here is derived from an EMBL/GenBank/DDBJ whole genome shotgun (WGS) entry which is preliminary data.</text>
</comment>
<dbReference type="Proteomes" id="UP000011519">
    <property type="component" value="Unassembled WGS sequence"/>
</dbReference>
<gene>
    <name evidence="1" type="ORF">C483_00839</name>
</gene>
<keyword evidence="2" id="KW-1185">Reference proteome</keyword>
<protein>
    <submittedName>
        <fullName evidence="1">Uncharacterized protein</fullName>
    </submittedName>
</protein>
<accession>M0ACP9</accession>
<sequence length="75" mass="7517">DAALSQGGGATPEVVAETVETKLSQSEDFAEKIASNDALAEALAGKEAFVDRVADLVAGKTGAGEESIEDVHGGD</sequence>
<reference evidence="1 2" key="1">
    <citation type="journal article" date="2014" name="PLoS Genet.">
        <title>Phylogenetically driven sequencing of extremely halophilic archaea reveals strategies for static and dynamic osmo-response.</title>
        <authorList>
            <person name="Becker E.A."/>
            <person name="Seitzer P.M."/>
            <person name="Tritt A."/>
            <person name="Larsen D."/>
            <person name="Krusor M."/>
            <person name="Yao A.I."/>
            <person name="Wu D."/>
            <person name="Madern D."/>
            <person name="Eisen J.A."/>
            <person name="Darling A.E."/>
            <person name="Facciotti M.T."/>
        </authorList>
    </citation>
    <scope>NUCLEOTIDE SEQUENCE [LARGE SCALE GENOMIC DNA]</scope>
    <source>
        <strain evidence="1 2">JCM 10989</strain>
    </source>
</reference>
<evidence type="ECO:0000313" key="2">
    <source>
        <dbReference type="Proteomes" id="UP000011519"/>
    </source>
</evidence>
<dbReference type="AlphaFoldDB" id="M0ACP9"/>
<dbReference type="EMBL" id="AOIM01000007">
    <property type="protein sequence ID" value="ELY95647.1"/>
    <property type="molecule type" value="Genomic_DNA"/>
</dbReference>
<dbReference type="PATRIC" id="fig|1227493.4.peg.150"/>
<name>M0ACP9_9EURY</name>
<dbReference type="STRING" id="1227493.C483_00839"/>
<dbReference type="RefSeq" id="WP_006651445.1">
    <property type="nucleotide sequence ID" value="NZ_AOIM01000007.1"/>
</dbReference>
<evidence type="ECO:0000313" key="1">
    <source>
        <dbReference type="EMBL" id="ELY95647.1"/>
    </source>
</evidence>
<organism evidence="1 2">
    <name type="scientific">Natrialba hulunbeirensis JCM 10989</name>
    <dbReference type="NCBI Taxonomy" id="1227493"/>
    <lineage>
        <taxon>Archaea</taxon>
        <taxon>Methanobacteriati</taxon>
        <taxon>Methanobacteriota</taxon>
        <taxon>Stenosarchaea group</taxon>
        <taxon>Halobacteria</taxon>
        <taxon>Halobacteriales</taxon>
        <taxon>Natrialbaceae</taxon>
        <taxon>Natrialba</taxon>
    </lineage>
</organism>